<dbReference type="AlphaFoldDB" id="A0A517V825"/>
<dbReference type="Proteomes" id="UP000316855">
    <property type="component" value="Chromosome"/>
</dbReference>
<dbReference type="InterPro" id="IPR009061">
    <property type="entry name" value="DNA-bd_dom_put_sf"/>
</dbReference>
<dbReference type="KEGG" id="gax:Pan161_07820"/>
<dbReference type="OrthoDB" id="5875302at2"/>
<evidence type="ECO:0000313" key="2">
    <source>
        <dbReference type="Proteomes" id="UP000316855"/>
    </source>
</evidence>
<dbReference type="SUPFAM" id="SSF46955">
    <property type="entry name" value="Putative DNA-binding domain"/>
    <property type="match status" value="1"/>
</dbReference>
<organism evidence="1 2">
    <name type="scientific">Gimesia algae</name>
    <dbReference type="NCBI Taxonomy" id="2527971"/>
    <lineage>
        <taxon>Bacteria</taxon>
        <taxon>Pseudomonadati</taxon>
        <taxon>Planctomycetota</taxon>
        <taxon>Planctomycetia</taxon>
        <taxon>Planctomycetales</taxon>
        <taxon>Planctomycetaceae</taxon>
        <taxon>Gimesia</taxon>
    </lineage>
</organism>
<proteinExistence type="predicted"/>
<protein>
    <submittedName>
        <fullName evidence="1">Uncharacterized protein</fullName>
    </submittedName>
</protein>
<accession>A0A517V825</accession>
<name>A0A517V825_9PLAN</name>
<keyword evidence="2" id="KW-1185">Reference proteome</keyword>
<dbReference type="Gene3D" id="1.10.10.10">
    <property type="entry name" value="Winged helix-like DNA-binding domain superfamily/Winged helix DNA-binding domain"/>
    <property type="match status" value="1"/>
</dbReference>
<evidence type="ECO:0000313" key="1">
    <source>
        <dbReference type="EMBL" id="QDT89156.1"/>
    </source>
</evidence>
<dbReference type="EMBL" id="CP036343">
    <property type="protein sequence ID" value="QDT89156.1"/>
    <property type="molecule type" value="Genomic_DNA"/>
</dbReference>
<dbReference type="InterPro" id="IPR036388">
    <property type="entry name" value="WH-like_DNA-bd_sf"/>
</dbReference>
<gene>
    <name evidence="1" type="ORF">Pan161_07820</name>
</gene>
<sequence>MGSSSSGLNERFEVATQAECARFFGLSARTIQLWISAGCPGVSGCYPLADMLEWAKVNRWYKSSDPMLAGGSESDNLERYRGFRADLAEIDLQERESTMINPAKVRDTYLGSLQFFREAAGQLTQRFGNGAGKILSEAIENAERQVESVNEE</sequence>
<dbReference type="RefSeq" id="WP_145224251.1">
    <property type="nucleotide sequence ID" value="NZ_CP036343.1"/>
</dbReference>
<reference evidence="1 2" key="1">
    <citation type="submission" date="2019-02" db="EMBL/GenBank/DDBJ databases">
        <title>Deep-cultivation of Planctomycetes and their phenomic and genomic characterization uncovers novel biology.</title>
        <authorList>
            <person name="Wiegand S."/>
            <person name="Jogler M."/>
            <person name="Boedeker C."/>
            <person name="Pinto D."/>
            <person name="Vollmers J."/>
            <person name="Rivas-Marin E."/>
            <person name="Kohn T."/>
            <person name="Peeters S.H."/>
            <person name="Heuer A."/>
            <person name="Rast P."/>
            <person name="Oberbeckmann S."/>
            <person name="Bunk B."/>
            <person name="Jeske O."/>
            <person name="Meyerdierks A."/>
            <person name="Storesund J.E."/>
            <person name="Kallscheuer N."/>
            <person name="Luecker S."/>
            <person name="Lage O.M."/>
            <person name="Pohl T."/>
            <person name="Merkel B.J."/>
            <person name="Hornburger P."/>
            <person name="Mueller R.-W."/>
            <person name="Bruemmer F."/>
            <person name="Labrenz M."/>
            <person name="Spormann A.M."/>
            <person name="Op den Camp H."/>
            <person name="Overmann J."/>
            <person name="Amann R."/>
            <person name="Jetten M.S.M."/>
            <person name="Mascher T."/>
            <person name="Medema M.H."/>
            <person name="Devos D.P."/>
            <person name="Kaster A.-K."/>
            <person name="Ovreas L."/>
            <person name="Rohde M."/>
            <person name="Galperin M.Y."/>
            <person name="Jogler C."/>
        </authorList>
    </citation>
    <scope>NUCLEOTIDE SEQUENCE [LARGE SCALE GENOMIC DNA]</scope>
    <source>
        <strain evidence="1 2">Pan161</strain>
    </source>
</reference>